<keyword evidence="8 10" id="KW-0472">Membrane</keyword>
<dbReference type="PANTHER" id="PTHR47234">
    <property type="match status" value="1"/>
</dbReference>
<evidence type="ECO:0000256" key="4">
    <source>
        <dbReference type="ARBA" id="ARBA00022496"/>
    </source>
</evidence>
<evidence type="ECO:0000256" key="3">
    <source>
        <dbReference type="ARBA" id="ARBA00022452"/>
    </source>
</evidence>
<protein>
    <submittedName>
        <fullName evidence="15">TonB-dependent receptor plug</fullName>
    </submittedName>
</protein>
<feature type="chain" id="PRO_5001578494" evidence="13">
    <location>
        <begin position="33"/>
        <end position="935"/>
    </location>
</feature>
<dbReference type="InterPro" id="IPR012910">
    <property type="entry name" value="Plug_dom"/>
</dbReference>
<dbReference type="SUPFAM" id="SSF56935">
    <property type="entry name" value="Porins"/>
    <property type="match status" value="1"/>
</dbReference>
<evidence type="ECO:0000259" key="14">
    <source>
        <dbReference type="SMART" id="SM00965"/>
    </source>
</evidence>
<dbReference type="InterPro" id="IPR011662">
    <property type="entry name" value="Secretin/TonB_short_N"/>
</dbReference>
<evidence type="ECO:0000256" key="13">
    <source>
        <dbReference type="SAM" id="SignalP"/>
    </source>
</evidence>
<keyword evidence="7 11" id="KW-0798">TonB box</keyword>
<evidence type="ECO:0000256" key="10">
    <source>
        <dbReference type="PROSITE-ProRule" id="PRU01360"/>
    </source>
</evidence>
<keyword evidence="16" id="KW-1185">Reference proteome</keyword>
<dbReference type="GO" id="GO:0006826">
    <property type="term" value="P:iron ion transport"/>
    <property type="evidence" value="ECO:0007669"/>
    <property type="project" value="UniProtKB-KW"/>
</dbReference>
<gene>
    <name evidence="15" type="ORF">HOC_15602</name>
</gene>
<evidence type="ECO:0000256" key="7">
    <source>
        <dbReference type="ARBA" id="ARBA00023077"/>
    </source>
</evidence>
<keyword evidence="15" id="KW-0675">Receptor</keyword>
<dbReference type="RefSeq" id="WP_084146373.1">
    <property type="nucleotide sequence ID" value="NZ_ARYL01000029.1"/>
</dbReference>
<keyword evidence="5 10" id="KW-0812">Transmembrane</keyword>
<dbReference type="Gene3D" id="2.170.130.10">
    <property type="entry name" value="TonB-dependent receptor, plug domain"/>
    <property type="match status" value="1"/>
</dbReference>
<organism evidence="15 16">
    <name type="scientific">Hyphomonas oceanitis SCH89</name>
    <dbReference type="NCBI Taxonomy" id="1280953"/>
    <lineage>
        <taxon>Bacteria</taxon>
        <taxon>Pseudomonadati</taxon>
        <taxon>Pseudomonadota</taxon>
        <taxon>Alphaproteobacteria</taxon>
        <taxon>Hyphomonadales</taxon>
        <taxon>Hyphomonadaceae</taxon>
        <taxon>Hyphomonas</taxon>
    </lineage>
</organism>
<dbReference type="InterPro" id="IPR036942">
    <property type="entry name" value="Beta-barrel_TonB_sf"/>
</dbReference>
<keyword evidence="4" id="KW-0406">Ion transport</keyword>
<evidence type="ECO:0000256" key="8">
    <source>
        <dbReference type="ARBA" id="ARBA00023136"/>
    </source>
</evidence>
<evidence type="ECO:0000256" key="6">
    <source>
        <dbReference type="ARBA" id="ARBA00023004"/>
    </source>
</evidence>
<accession>A0A059G3I5</accession>
<dbReference type="Pfam" id="PF00593">
    <property type="entry name" value="TonB_dep_Rec_b-barrel"/>
    <property type="match status" value="1"/>
</dbReference>
<evidence type="ECO:0000256" key="2">
    <source>
        <dbReference type="ARBA" id="ARBA00022448"/>
    </source>
</evidence>
<dbReference type="PANTHER" id="PTHR47234:SF3">
    <property type="entry name" value="SECRETIN_TONB SHORT N-TERMINAL DOMAIN-CONTAINING PROTEIN"/>
    <property type="match status" value="1"/>
</dbReference>
<feature type="domain" description="Secretin/TonB short N-terminal" evidence="14">
    <location>
        <begin position="60"/>
        <end position="111"/>
    </location>
</feature>
<sequence>MRKRALTTISRYMLAGSISAIALQTCLAQAQADQLKTADFQIESQPLAKALLKYSEQSRRVVVVSNDLVTGKKSAAIQGDLPPEEALARMLDGTGLIWTNDQNGSIALRSVSEQVEPAQEAPAPFEVAQLDAPQPAPVASAKSAPETDETKYQETVIVTGLRGAPRSVINSPTPIDVINNEDLARLAGGMPLRDVLTQLVPSFQSATVGSSSFGSVTRPAGLRGLSGVHVLVLVNGKRRHNSSIVDFNSGATSMGGNPVDLDLIPASAIKQIEVLRDGAAAQYGSDAIAGVINIILKDNAEGGRFTAETGQRYGKDGSGSDGETYQASVTKGFAVGNDGSLTLTLDGKKAEPTVRNSPITAKLYDNLPDGSPDPRETTANRRTYQGGLPRVSEVKAAQNLILPFDGYELYSYGTFGYREAEVGQAGRRPNSNQNILEIYPDGYTPYYTLKETDFEIVGGGRGTIGGWDADFSSVFGRNKAENGSTNSLNASLGPNSPTEFTTFTSYFDQWTNNADFTRAFAMPQGGSLQTSFGAEFRHEKYETKSGEEASYENGGYFYTDGSLAGRPAAVGAQAAIVVTPEDEADLSRNAYAAYVDLAYDVTSKLLLTAAGRFESYDDSAGDVLSGKVSGRYEMTDWLALRGAASNGFRAPSLAQRGFAQSSTSVNLVNGEYIPILSKTVQVESSIGQALGANPLKPEKSVNLSAGFTLTPLANLDISVDAYRIDLDDRITRTGLLSGAGVSTILVANGFSGDQYVRYFTNAIDTQTKGIDVVATYTYDTDQYGVFRSTLGYNHNETEITRIAENPSELAGLGLTLFDRQSQGWFTEGPKSKLILGVNWTKGPYGLNLKETRYDKFTSLNNNSAFDQSYGAKWVTDLEVSYGLSDDVKLSVGAYNLFDVYPDENTVSSSIGIAPWGAGPFGHYGGYYYGRVTVDF</sequence>
<dbReference type="GO" id="GO:0009279">
    <property type="term" value="C:cell outer membrane"/>
    <property type="evidence" value="ECO:0007669"/>
    <property type="project" value="UniProtKB-SubCell"/>
</dbReference>
<keyword evidence="4" id="KW-0410">Iron transport</keyword>
<dbReference type="Gene3D" id="2.40.170.20">
    <property type="entry name" value="TonB-dependent receptor, beta-barrel domain"/>
    <property type="match status" value="1"/>
</dbReference>
<evidence type="ECO:0000256" key="11">
    <source>
        <dbReference type="RuleBase" id="RU003357"/>
    </source>
</evidence>
<keyword evidence="6" id="KW-0408">Iron</keyword>
<feature type="signal peptide" evidence="13">
    <location>
        <begin position="1"/>
        <end position="32"/>
    </location>
</feature>
<evidence type="ECO:0000313" key="15">
    <source>
        <dbReference type="EMBL" id="KDA01387.1"/>
    </source>
</evidence>
<evidence type="ECO:0000313" key="16">
    <source>
        <dbReference type="Proteomes" id="UP000024942"/>
    </source>
</evidence>
<keyword evidence="9 10" id="KW-0998">Cell outer membrane</keyword>
<keyword evidence="3 10" id="KW-1134">Transmembrane beta strand</keyword>
<dbReference type="InterPro" id="IPR000531">
    <property type="entry name" value="Beta-barrel_TonB"/>
</dbReference>
<dbReference type="EMBL" id="ARYL01000029">
    <property type="protein sequence ID" value="KDA01387.1"/>
    <property type="molecule type" value="Genomic_DNA"/>
</dbReference>
<dbReference type="CDD" id="cd01347">
    <property type="entry name" value="ligand_gated_channel"/>
    <property type="match status" value="1"/>
</dbReference>
<dbReference type="PROSITE" id="PS52016">
    <property type="entry name" value="TONB_DEPENDENT_REC_3"/>
    <property type="match status" value="1"/>
</dbReference>
<evidence type="ECO:0000256" key="12">
    <source>
        <dbReference type="SAM" id="MobiDB-lite"/>
    </source>
</evidence>
<comment type="similarity">
    <text evidence="10 11">Belongs to the TonB-dependent receptor family.</text>
</comment>
<evidence type="ECO:0000256" key="1">
    <source>
        <dbReference type="ARBA" id="ARBA00004571"/>
    </source>
</evidence>
<keyword evidence="13" id="KW-0732">Signal</keyword>
<dbReference type="Proteomes" id="UP000024942">
    <property type="component" value="Unassembled WGS sequence"/>
</dbReference>
<dbReference type="InterPro" id="IPR037066">
    <property type="entry name" value="Plug_dom_sf"/>
</dbReference>
<evidence type="ECO:0000256" key="5">
    <source>
        <dbReference type="ARBA" id="ARBA00022692"/>
    </source>
</evidence>
<dbReference type="SMART" id="SM00965">
    <property type="entry name" value="STN"/>
    <property type="match status" value="1"/>
</dbReference>
<comment type="subcellular location">
    <subcellularLocation>
        <location evidence="1 10">Cell outer membrane</location>
        <topology evidence="1 10">Multi-pass membrane protein</topology>
    </subcellularLocation>
</comment>
<name>A0A059G3I5_9PROT</name>
<dbReference type="Pfam" id="PF07715">
    <property type="entry name" value="Plug"/>
    <property type="match status" value="1"/>
</dbReference>
<dbReference type="STRING" id="1280953.HOC_15602"/>
<dbReference type="AlphaFoldDB" id="A0A059G3I5"/>
<dbReference type="PATRIC" id="fig|1280953.3.peg.3131"/>
<feature type="region of interest" description="Disordered" evidence="12">
    <location>
        <begin position="348"/>
        <end position="381"/>
    </location>
</feature>
<reference evidence="15 16" key="1">
    <citation type="journal article" date="2014" name="Antonie Van Leeuwenhoek">
        <title>Hyphomonas beringensis sp. nov. and Hyphomonas chukchiensis sp. nov., isolated from surface seawater of the Bering Sea and Chukchi Sea.</title>
        <authorList>
            <person name="Li C."/>
            <person name="Lai Q."/>
            <person name="Li G."/>
            <person name="Dong C."/>
            <person name="Wang J."/>
            <person name="Liao Y."/>
            <person name="Shao Z."/>
        </authorList>
    </citation>
    <scope>NUCLEOTIDE SEQUENCE [LARGE SCALE GENOMIC DNA]</scope>
    <source>
        <strain evidence="15 16">SCH89</strain>
    </source>
</reference>
<evidence type="ECO:0000256" key="9">
    <source>
        <dbReference type="ARBA" id="ARBA00023237"/>
    </source>
</evidence>
<comment type="caution">
    <text evidence="15">The sequence shown here is derived from an EMBL/GenBank/DDBJ whole genome shotgun (WGS) entry which is preliminary data.</text>
</comment>
<dbReference type="eggNOG" id="COG4771">
    <property type="taxonomic scope" value="Bacteria"/>
</dbReference>
<dbReference type="InterPro" id="IPR039426">
    <property type="entry name" value="TonB-dep_rcpt-like"/>
</dbReference>
<keyword evidence="2 10" id="KW-0813">Transport</keyword>
<dbReference type="Gene3D" id="3.55.50.30">
    <property type="match status" value="1"/>
</dbReference>
<proteinExistence type="inferred from homology"/>
<dbReference type="Pfam" id="PF07660">
    <property type="entry name" value="STN"/>
    <property type="match status" value="1"/>
</dbReference>